<dbReference type="Pfam" id="PF21602">
    <property type="entry name" value="GldM_3rd"/>
    <property type="match status" value="1"/>
</dbReference>
<accession>A0A255Z3X1</accession>
<reference evidence="4 5" key="1">
    <citation type="submission" date="2017-07" db="EMBL/GenBank/DDBJ databases">
        <title>Flavobacterium cyanobacteriorum sp. nov., isolated from cyanobacterial aggregates in a eutrophic lake.</title>
        <authorList>
            <person name="Cai H."/>
        </authorList>
    </citation>
    <scope>NUCLEOTIDE SEQUENCE [LARGE SCALE GENOMIC DNA]</scope>
    <source>
        <strain evidence="4 5">TH021</strain>
    </source>
</reference>
<evidence type="ECO:0000313" key="5">
    <source>
        <dbReference type="Proteomes" id="UP000216605"/>
    </source>
</evidence>
<dbReference type="Proteomes" id="UP000216605">
    <property type="component" value="Unassembled WGS sequence"/>
</dbReference>
<dbReference type="OrthoDB" id="1343429at2"/>
<gene>
    <name evidence="4" type="ORF">CHU92_10105</name>
</gene>
<keyword evidence="1" id="KW-0732">Signal</keyword>
<proteinExistence type="predicted"/>
<keyword evidence="5" id="KW-1185">Reference proteome</keyword>
<feature type="domain" description="Gliding motility-associated protein GldM C-terminal" evidence="2">
    <location>
        <begin position="103"/>
        <end position="207"/>
    </location>
</feature>
<dbReference type="RefSeq" id="WP_094415190.1">
    <property type="nucleotide sequence ID" value="NZ_NOXV01000274.1"/>
</dbReference>
<dbReference type="Pfam" id="PF12080">
    <property type="entry name" value="GldM_4th"/>
    <property type="match status" value="1"/>
</dbReference>
<sequence length="209" mass="23135">MKFFILLLLLNLSAFAQADTNISVVSAEKMNIVYRGIPNPIKVVYPGADSLMVTAPGLRKAEGTNNYILTPGAGNQVTVTIVAIMPDGTRKAEKKVFRVKGLPAPVPIVYGKEGYVELTKQELINAVVDIDMQGFMFDLKFEVYGFSLILPNKKQVDIEGNKMNDDAIQAIKKLQPKQKVIITKIVYIKNPDPAIDYKRLAPITVKIKN</sequence>
<evidence type="ECO:0000259" key="2">
    <source>
        <dbReference type="Pfam" id="PF12080"/>
    </source>
</evidence>
<feature type="domain" description="Gliding motility-associated protein GldM second immunoglobulin-like" evidence="3">
    <location>
        <begin position="24"/>
        <end position="100"/>
    </location>
</feature>
<feature type="chain" id="PRO_5012920074" evidence="1">
    <location>
        <begin position="19"/>
        <end position="209"/>
    </location>
</feature>
<dbReference type="InterPro" id="IPR022719">
    <property type="entry name" value="Motility-assoc_prot_GldM_C"/>
</dbReference>
<feature type="signal peptide" evidence="1">
    <location>
        <begin position="1"/>
        <end position="18"/>
    </location>
</feature>
<comment type="caution">
    <text evidence="4">The sequence shown here is derived from an EMBL/GenBank/DDBJ whole genome shotgun (WGS) entry which is preliminary data.</text>
</comment>
<dbReference type="EMBL" id="NOXV01000274">
    <property type="protein sequence ID" value="OYQ36132.1"/>
    <property type="molecule type" value="Genomic_DNA"/>
</dbReference>
<organism evidence="4 5">
    <name type="scientific">Flavobacterium cyanobacteriorum</name>
    <dbReference type="NCBI Taxonomy" id="2022802"/>
    <lineage>
        <taxon>Bacteria</taxon>
        <taxon>Pseudomonadati</taxon>
        <taxon>Bacteroidota</taxon>
        <taxon>Flavobacteriia</taxon>
        <taxon>Flavobacteriales</taxon>
        <taxon>Flavobacteriaceae</taxon>
        <taxon>Flavobacterium</taxon>
    </lineage>
</organism>
<protein>
    <submittedName>
        <fullName evidence="4">Uncharacterized protein</fullName>
    </submittedName>
</protein>
<name>A0A255Z3X1_9FLAO</name>
<evidence type="ECO:0000256" key="1">
    <source>
        <dbReference type="SAM" id="SignalP"/>
    </source>
</evidence>
<dbReference type="AlphaFoldDB" id="A0A255Z3X1"/>
<evidence type="ECO:0000259" key="3">
    <source>
        <dbReference type="Pfam" id="PF21602"/>
    </source>
</evidence>
<evidence type="ECO:0000313" key="4">
    <source>
        <dbReference type="EMBL" id="OYQ36132.1"/>
    </source>
</evidence>
<dbReference type="InterPro" id="IPR048406">
    <property type="entry name" value="GldM_Ig-like-2"/>
</dbReference>